<dbReference type="EMBL" id="WLYL01000002">
    <property type="protein sequence ID" value="MTD10013.1"/>
    <property type="molecule type" value="Genomic_DNA"/>
</dbReference>
<keyword evidence="1" id="KW-0328">Glycosyltransferase</keyword>
<comment type="caution">
    <text evidence="5">The sequence shown here is derived from an EMBL/GenBank/DDBJ whole genome shotgun (WGS) entry which is preliminary data.</text>
</comment>
<evidence type="ECO:0000256" key="3">
    <source>
        <dbReference type="ARBA" id="ARBA00023180"/>
    </source>
</evidence>
<keyword evidence="3" id="KW-0325">Glycoprotein</keyword>
<protein>
    <submittedName>
        <fullName evidence="5">DUF563 domain-containing protein</fullName>
    </submittedName>
</protein>
<keyword evidence="2" id="KW-0808">Transferase</keyword>
<evidence type="ECO:0000313" key="6">
    <source>
        <dbReference type="Proteomes" id="UP000473854"/>
    </source>
</evidence>
<reference evidence="5 6" key="1">
    <citation type="submission" date="2019-11" db="EMBL/GenBank/DDBJ databases">
        <authorList>
            <person name="An D."/>
        </authorList>
    </citation>
    <scope>NUCLEOTIDE SEQUENCE [LARGE SCALE GENOMIC DNA]</scope>
    <source>
        <strain evidence="5 6">YIM 103518</strain>
    </source>
</reference>
<sequence>MEINMKKIGLKEAIINYIFKKNFDVSFIFTLLARLKKIQIKEIIWLDEVNEKYVINSTERSKTCSVSPNFNGIQKETINDGCLYLYSLKDVIANVHSSNFTSKYLNNIYIERVSTADIKYCNYSAGIMLGHNAEKAIIKKNNKIKTLNNIFFMGGNGAFNYYHWLIEIAPKILFLDSKFLDNLDYMVFSSDVKKIKSFEVILDAFLKYKKNDLPILFIDPNIDLKVSNLFFINTFNNVVFNSVEKLSDVSFSHYHVESLKKVREILISELGVREFKNTNKKIFLARGGDKIRGYNQSEIIDFFKKENFQIVYLEQLSFNDQIELFYNADFIVGPSGAAWANLIFCKNNSKAISWLPENIREFSVFSSLASIFNCDMHFVEAETHSDLGIHSSYTIDLKLLREKYLLLN</sequence>
<dbReference type="AlphaFoldDB" id="A0A6L6GBH1"/>
<dbReference type="PANTHER" id="PTHR20961">
    <property type="entry name" value="GLYCOSYLTRANSFERASE"/>
    <property type="match status" value="1"/>
</dbReference>
<organism evidence="5 6">
    <name type="scientific">Acinetobacter faecalis</name>
    <dbReference type="NCBI Taxonomy" id="2665161"/>
    <lineage>
        <taxon>Bacteria</taxon>
        <taxon>Pseudomonadati</taxon>
        <taxon>Pseudomonadota</taxon>
        <taxon>Gammaproteobacteria</taxon>
        <taxon>Moraxellales</taxon>
        <taxon>Moraxellaceae</taxon>
        <taxon>Acinetobacter</taxon>
    </lineage>
</organism>
<dbReference type="GO" id="GO:0016757">
    <property type="term" value="F:glycosyltransferase activity"/>
    <property type="evidence" value="ECO:0007669"/>
    <property type="project" value="UniProtKB-KW"/>
</dbReference>
<gene>
    <name evidence="5" type="ORF">GIX10_00885</name>
</gene>
<dbReference type="RefSeq" id="WP_154771693.1">
    <property type="nucleotide sequence ID" value="NZ_WLYL01000002.1"/>
</dbReference>
<evidence type="ECO:0000259" key="4">
    <source>
        <dbReference type="Pfam" id="PF04577"/>
    </source>
</evidence>
<dbReference type="InterPro" id="IPR049625">
    <property type="entry name" value="Glyco_transf_61_cat"/>
</dbReference>
<accession>A0A6L6GBH1</accession>
<evidence type="ECO:0000256" key="1">
    <source>
        <dbReference type="ARBA" id="ARBA00022676"/>
    </source>
</evidence>
<proteinExistence type="predicted"/>
<evidence type="ECO:0000256" key="2">
    <source>
        <dbReference type="ARBA" id="ARBA00022679"/>
    </source>
</evidence>
<dbReference type="Proteomes" id="UP000473854">
    <property type="component" value="Unassembled WGS sequence"/>
</dbReference>
<dbReference type="InterPro" id="IPR007657">
    <property type="entry name" value="Glycosyltransferase_61"/>
</dbReference>
<dbReference type="Pfam" id="PF04577">
    <property type="entry name" value="Glyco_transf_61"/>
    <property type="match status" value="1"/>
</dbReference>
<evidence type="ECO:0000313" key="5">
    <source>
        <dbReference type="EMBL" id="MTD10013.1"/>
    </source>
</evidence>
<feature type="domain" description="Glycosyltransferase 61 catalytic" evidence="4">
    <location>
        <begin position="161"/>
        <end position="351"/>
    </location>
</feature>
<name>A0A6L6GBH1_9GAMM</name>